<evidence type="ECO:0000313" key="2">
    <source>
        <dbReference type="Proteomes" id="UP001178461"/>
    </source>
</evidence>
<dbReference type="Proteomes" id="UP001178461">
    <property type="component" value="Chromosome 13"/>
</dbReference>
<dbReference type="EMBL" id="OX395138">
    <property type="protein sequence ID" value="CAI5790678.1"/>
    <property type="molecule type" value="Genomic_DNA"/>
</dbReference>
<reference evidence="1" key="1">
    <citation type="submission" date="2022-12" db="EMBL/GenBank/DDBJ databases">
        <authorList>
            <person name="Alioto T."/>
            <person name="Alioto T."/>
            <person name="Gomez Garrido J."/>
        </authorList>
    </citation>
    <scope>NUCLEOTIDE SEQUENCE</scope>
</reference>
<organism evidence="1 2">
    <name type="scientific">Podarcis lilfordi</name>
    <name type="common">Lilford's wall lizard</name>
    <dbReference type="NCBI Taxonomy" id="74358"/>
    <lineage>
        <taxon>Eukaryota</taxon>
        <taxon>Metazoa</taxon>
        <taxon>Chordata</taxon>
        <taxon>Craniata</taxon>
        <taxon>Vertebrata</taxon>
        <taxon>Euteleostomi</taxon>
        <taxon>Lepidosauria</taxon>
        <taxon>Squamata</taxon>
        <taxon>Bifurcata</taxon>
        <taxon>Unidentata</taxon>
        <taxon>Episquamata</taxon>
        <taxon>Laterata</taxon>
        <taxon>Lacertibaenia</taxon>
        <taxon>Lacertidae</taxon>
        <taxon>Podarcis</taxon>
    </lineage>
</organism>
<name>A0AA35L7M7_9SAUR</name>
<gene>
    <name evidence="1" type="ORF">PODLI_1B036742</name>
</gene>
<keyword evidence="2" id="KW-1185">Reference proteome</keyword>
<protein>
    <submittedName>
        <fullName evidence="1">Uncharacterized protein</fullName>
    </submittedName>
</protein>
<dbReference type="AlphaFoldDB" id="A0AA35L7M7"/>
<sequence>MQVSHGANLVLWQTVLSPKLYLRCMPESFFALEKSRQACVPMCASCSICNSRSLPDTVSTHFHMCESLYAYSVQTLLIGCD</sequence>
<proteinExistence type="predicted"/>
<evidence type="ECO:0000313" key="1">
    <source>
        <dbReference type="EMBL" id="CAI5790678.1"/>
    </source>
</evidence>
<accession>A0AA35L7M7</accession>